<name>A0A1I1J921_9RHOB</name>
<dbReference type="Proteomes" id="UP000231644">
    <property type="component" value="Unassembled WGS sequence"/>
</dbReference>
<keyword evidence="2" id="KW-1185">Reference proteome</keyword>
<dbReference type="AlphaFoldDB" id="A0A1I1J921"/>
<proteinExistence type="predicted"/>
<dbReference type="RefSeq" id="WP_093450994.1">
    <property type="nucleotide sequence ID" value="NZ_FNZG01000002.1"/>
</dbReference>
<dbReference type="EMBL" id="FOLX01000001">
    <property type="protein sequence ID" value="SFC44885.1"/>
    <property type="molecule type" value="Genomic_DNA"/>
</dbReference>
<organism evidence="1 2">
    <name type="scientific">Pseudooceanicola nitratireducens</name>
    <dbReference type="NCBI Taxonomy" id="517719"/>
    <lineage>
        <taxon>Bacteria</taxon>
        <taxon>Pseudomonadati</taxon>
        <taxon>Pseudomonadota</taxon>
        <taxon>Alphaproteobacteria</taxon>
        <taxon>Rhodobacterales</taxon>
        <taxon>Paracoccaceae</taxon>
        <taxon>Pseudooceanicola</taxon>
    </lineage>
</organism>
<gene>
    <name evidence="1" type="ORF">SAMN05421762_0941</name>
</gene>
<accession>A0A1I1J921</accession>
<sequence>MLTITPHTDLRANVHSPKISEIADFLGREEPALVELLEAFGDLEAAEAARQAARLSEARVPELQSLGNAIKRVLAGLDDIQPSFVEHMMIAGVCQRDAPAAIRWTGARLTDLLGIIEAA</sequence>
<evidence type="ECO:0000313" key="1">
    <source>
        <dbReference type="EMBL" id="SFC44885.1"/>
    </source>
</evidence>
<reference evidence="1 2" key="1">
    <citation type="submission" date="2016-10" db="EMBL/GenBank/DDBJ databases">
        <authorList>
            <person name="de Groot N.N."/>
        </authorList>
    </citation>
    <scope>NUCLEOTIDE SEQUENCE [LARGE SCALE GENOMIC DNA]</scope>
    <source>
        <strain evidence="1 2">DSM 29619</strain>
    </source>
</reference>
<evidence type="ECO:0000313" key="2">
    <source>
        <dbReference type="Proteomes" id="UP000231644"/>
    </source>
</evidence>
<protein>
    <submittedName>
        <fullName evidence="1">Uncharacterized protein</fullName>
    </submittedName>
</protein>